<dbReference type="GO" id="GO:0004623">
    <property type="term" value="F:phospholipase A2 activity"/>
    <property type="evidence" value="ECO:0007669"/>
    <property type="project" value="TreeGrafter"/>
</dbReference>
<dbReference type="PANTHER" id="PTHR10728">
    <property type="entry name" value="CYTOSOLIC PHOSPHOLIPASE A2"/>
    <property type="match status" value="1"/>
</dbReference>
<name>A0A0A2LKC3_9FLAO</name>
<dbReference type="eggNOG" id="COG1752">
    <property type="taxonomic scope" value="Bacteria"/>
</dbReference>
<dbReference type="InterPro" id="IPR016035">
    <property type="entry name" value="Acyl_Trfase/lysoPLipase"/>
</dbReference>
<dbReference type="GO" id="GO:0005829">
    <property type="term" value="C:cytosol"/>
    <property type="evidence" value="ECO:0007669"/>
    <property type="project" value="TreeGrafter"/>
</dbReference>
<organism evidence="4 5">
    <name type="scientific">Flavobacterium beibuense F44-8</name>
    <dbReference type="NCBI Taxonomy" id="1406840"/>
    <lineage>
        <taxon>Bacteria</taxon>
        <taxon>Pseudomonadati</taxon>
        <taxon>Bacteroidota</taxon>
        <taxon>Flavobacteriia</taxon>
        <taxon>Flavobacteriales</taxon>
        <taxon>Flavobacteriaceae</taxon>
        <taxon>Flavobacterium</taxon>
    </lineage>
</organism>
<evidence type="ECO:0000259" key="3">
    <source>
        <dbReference type="Pfam" id="PF01734"/>
    </source>
</evidence>
<dbReference type="GO" id="GO:0046475">
    <property type="term" value="P:glycerophospholipid catabolic process"/>
    <property type="evidence" value="ECO:0007669"/>
    <property type="project" value="TreeGrafter"/>
</dbReference>
<dbReference type="Gene3D" id="3.40.1090.10">
    <property type="entry name" value="Cytosolic phospholipase A2 catalytic domain"/>
    <property type="match status" value="1"/>
</dbReference>
<dbReference type="STRING" id="1406840.Q763_12660"/>
<keyword evidence="1" id="KW-0443">Lipid metabolism</keyword>
<comment type="caution">
    <text evidence="4">The sequence shown here is derived from an EMBL/GenBank/DDBJ whole genome shotgun (WGS) entry which is preliminary data.</text>
</comment>
<gene>
    <name evidence="4" type="ORF">Q763_12660</name>
</gene>
<keyword evidence="5" id="KW-1185">Reference proteome</keyword>
<evidence type="ECO:0000256" key="2">
    <source>
        <dbReference type="SAM" id="Phobius"/>
    </source>
</evidence>
<dbReference type="Proteomes" id="UP000030129">
    <property type="component" value="Unassembled WGS sequence"/>
</dbReference>
<keyword evidence="2" id="KW-0472">Membrane</keyword>
<dbReference type="EMBL" id="JRLV01000015">
    <property type="protein sequence ID" value="KGO79696.1"/>
    <property type="molecule type" value="Genomic_DNA"/>
</dbReference>
<keyword evidence="2" id="KW-0812">Transmembrane</keyword>
<evidence type="ECO:0000313" key="5">
    <source>
        <dbReference type="Proteomes" id="UP000030129"/>
    </source>
</evidence>
<feature type="domain" description="PNPLA" evidence="3">
    <location>
        <begin position="37"/>
        <end position="308"/>
    </location>
</feature>
<protein>
    <recommendedName>
        <fullName evidence="3">PNPLA domain-containing protein</fullName>
    </recommendedName>
</protein>
<dbReference type="RefSeq" id="WP_035134753.1">
    <property type="nucleotide sequence ID" value="NZ_JRLV01000015.1"/>
</dbReference>
<dbReference type="AlphaFoldDB" id="A0A0A2LKC3"/>
<reference evidence="4 5" key="1">
    <citation type="submission" date="2013-09" db="EMBL/GenBank/DDBJ databases">
        <authorList>
            <person name="Zeng Z."/>
            <person name="Chen C."/>
        </authorList>
    </citation>
    <scope>NUCLEOTIDE SEQUENCE [LARGE SCALE GENOMIC DNA]</scope>
    <source>
        <strain evidence="4 5">F44-8</strain>
    </source>
</reference>
<evidence type="ECO:0000256" key="1">
    <source>
        <dbReference type="ARBA" id="ARBA00023098"/>
    </source>
</evidence>
<dbReference type="Pfam" id="PF01734">
    <property type="entry name" value="Patatin"/>
    <property type="match status" value="1"/>
</dbReference>
<sequence>MESIIENPLDVSVEAEKLFQDGTDFEFPTNPFESIGLAFSGGGYRAAAYALGTLSVFDALKTEDGTSLLQKVKFISSASGGTITAVTYVASLRENMPFAEFFTHLNKTITQEELLHQALGDLSEAQNWEGLPKARNPINAFARTYHNSLLSFVKEENRTLDHIMSGNDASFHIEEFCFNASEFYTGLSFRFQGGPKGWKSKSGGKFGNSNIRIASKTAVDTLRQIRLADILAASSCFPLGFEPIMFPRDFHYPGGPGVDELRSALEMDPYSWKEGDIYNNSRSRRATAEKEFTERGEFGLMDGGICDNQGLYSLLMANKRKVKKSGGSKAKNRFDLMMVSDVTSFFMQPFKEPVTEANHWNQDTPEQYWNSFTKVPAKIRKALIIGYIAGGMIGCLSLFPLIKQGASLSTVLLAVIGQLPILGVGVAGYLYNRFKSNKQQLFTLLEKKTLEELFTHYYPDNSFLGRIGTKMVSHLKQTKLQELVTMAQTRAHSSATMISEVFLKHIRRLIYDQLFSNPAYRYRRLGNFIYALSYTNAKNKRPVSLDEAEEKGDTTYIGRKAAFDSDVDAYFKLSPQMQDVAELAYNAPTTLWFTPEQETDNQHNLRKAIIATGQFTTCHNLLKYALQLKHSKYFDTLETPAQNRILSVTSQLAAMMQEFEKDAYYLYNRLAD</sequence>
<feature type="transmembrane region" description="Helical" evidence="2">
    <location>
        <begin position="408"/>
        <end position="431"/>
    </location>
</feature>
<dbReference type="SUPFAM" id="SSF52151">
    <property type="entry name" value="FabD/lysophospholipase-like"/>
    <property type="match status" value="1"/>
</dbReference>
<proteinExistence type="predicted"/>
<feature type="transmembrane region" description="Helical" evidence="2">
    <location>
        <begin position="382"/>
        <end position="402"/>
    </location>
</feature>
<dbReference type="InterPro" id="IPR002641">
    <property type="entry name" value="PNPLA_dom"/>
</dbReference>
<evidence type="ECO:0000313" key="4">
    <source>
        <dbReference type="EMBL" id="KGO79696.1"/>
    </source>
</evidence>
<accession>A0A0A2LKC3</accession>
<keyword evidence="2" id="KW-1133">Transmembrane helix</keyword>
<dbReference type="PANTHER" id="PTHR10728:SF40">
    <property type="entry name" value="PATATIN FAMILY PROTEIN"/>
    <property type="match status" value="1"/>
</dbReference>